<keyword evidence="2" id="KW-0040">ANK repeat</keyword>
<evidence type="ECO:0000256" key="1">
    <source>
        <dbReference type="ARBA" id="ARBA00022737"/>
    </source>
</evidence>
<evidence type="ECO:0000313" key="4">
    <source>
        <dbReference type="Proteomes" id="UP000217790"/>
    </source>
</evidence>
<dbReference type="Pfam" id="PF12796">
    <property type="entry name" value="Ank_2"/>
    <property type="match status" value="1"/>
</dbReference>
<dbReference type="EMBL" id="KZ293648">
    <property type="protein sequence ID" value="PBK98340.1"/>
    <property type="molecule type" value="Genomic_DNA"/>
</dbReference>
<dbReference type="Pfam" id="PF00023">
    <property type="entry name" value="Ank"/>
    <property type="match status" value="1"/>
</dbReference>
<proteinExistence type="predicted"/>
<dbReference type="STRING" id="47427.A0A2H3DWA5"/>
<sequence length="178" mass="20050">MVQEIVAFLDSACCRKVAKIFHAAELSTKVPVPLHIAVEYGLLHITEVLLDQGDGPCQCMTPLLVTAIKRQNLEIIKLLLHQDNIDPNTQSSWQQWTPLFYAAEEGSTQVVEILLQSDHVNVNVNCKDFRGRTPLMTVVISGDISMAEVLLKHAQVDKLARDNEDNTAYSHAYWQFHQ</sequence>
<dbReference type="InterPro" id="IPR036770">
    <property type="entry name" value="Ankyrin_rpt-contain_sf"/>
</dbReference>
<dbReference type="InterPro" id="IPR002110">
    <property type="entry name" value="Ankyrin_rpt"/>
</dbReference>
<dbReference type="InParanoid" id="A0A2H3DWA5"/>
<reference evidence="4" key="1">
    <citation type="journal article" date="2017" name="Nat. Ecol. Evol.">
        <title>Genome expansion and lineage-specific genetic innovations in the forest pathogenic fungi Armillaria.</title>
        <authorList>
            <person name="Sipos G."/>
            <person name="Prasanna A.N."/>
            <person name="Walter M.C."/>
            <person name="O'Connor E."/>
            <person name="Balint B."/>
            <person name="Krizsan K."/>
            <person name="Kiss B."/>
            <person name="Hess J."/>
            <person name="Varga T."/>
            <person name="Slot J."/>
            <person name="Riley R."/>
            <person name="Boka B."/>
            <person name="Rigling D."/>
            <person name="Barry K."/>
            <person name="Lee J."/>
            <person name="Mihaltcheva S."/>
            <person name="LaButti K."/>
            <person name="Lipzen A."/>
            <person name="Waldron R."/>
            <person name="Moloney N.M."/>
            <person name="Sperisen C."/>
            <person name="Kredics L."/>
            <person name="Vagvoelgyi C."/>
            <person name="Patrignani A."/>
            <person name="Fitzpatrick D."/>
            <person name="Nagy I."/>
            <person name="Doyle S."/>
            <person name="Anderson J.B."/>
            <person name="Grigoriev I.V."/>
            <person name="Gueldener U."/>
            <person name="Muensterkoetter M."/>
            <person name="Nagy L.G."/>
        </authorList>
    </citation>
    <scope>NUCLEOTIDE SEQUENCE [LARGE SCALE GENOMIC DNA]</scope>
    <source>
        <strain evidence="4">Ar21-2</strain>
    </source>
</reference>
<protein>
    <submittedName>
        <fullName evidence="3">Ankyrin</fullName>
    </submittedName>
</protein>
<organism evidence="3 4">
    <name type="scientific">Armillaria gallica</name>
    <name type="common">Bulbous honey fungus</name>
    <name type="synonym">Armillaria bulbosa</name>
    <dbReference type="NCBI Taxonomy" id="47427"/>
    <lineage>
        <taxon>Eukaryota</taxon>
        <taxon>Fungi</taxon>
        <taxon>Dikarya</taxon>
        <taxon>Basidiomycota</taxon>
        <taxon>Agaricomycotina</taxon>
        <taxon>Agaricomycetes</taxon>
        <taxon>Agaricomycetidae</taxon>
        <taxon>Agaricales</taxon>
        <taxon>Marasmiineae</taxon>
        <taxon>Physalacriaceae</taxon>
        <taxon>Armillaria</taxon>
    </lineage>
</organism>
<feature type="non-terminal residue" evidence="3">
    <location>
        <position position="178"/>
    </location>
</feature>
<dbReference type="Proteomes" id="UP000217790">
    <property type="component" value="Unassembled WGS sequence"/>
</dbReference>
<dbReference type="SUPFAM" id="SSF48403">
    <property type="entry name" value="Ankyrin repeat"/>
    <property type="match status" value="1"/>
</dbReference>
<dbReference type="PANTHER" id="PTHR24198:SF165">
    <property type="entry name" value="ANKYRIN REPEAT-CONTAINING PROTEIN-RELATED"/>
    <property type="match status" value="1"/>
</dbReference>
<evidence type="ECO:0000256" key="2">
    <source>
        <dbReference type="ARBA" id="ARBA00023043"/>
    </source>
</evidence>
<dbReference type="Gene3D" id="1.25.40.20">
    <property type="entry name" value="Ankyrin repeat-containing domain"/>
    <property type="match status" value="1"/>
</dbReference>
<gene>
    <name evidence="3" type="ORF">ARMGADRAFT_921003</name>
</gene>
<evidence type="ECO:0000313" key="3">
    <source>
        <dbReference type="EMBL" id="PBK98340.1"/>
    </source>
</evidence>
<dbReference type="AlphaFoldDB" id="A0A2H3DWA5"/>
<name>A0A2H3DWA5_ARMGA</name>
<dbReference type="OrthoDB" id="194358at2759"/>
<keyword evidence="1" id="KW-0677">Repeat</keyword>
<keyword evidence="4" id="KW-1185">Reference proteome</keyword>
<accession>A0A2H3DWA5</accession>
<dbReference type="PANTHER" id="PTHR24198">
    <property type="entry name" value="ANKYRIN REPEAT AND PROTEIN KINASE DOMAIN-CONTAINING PROTEIN"/>
    <property type="match status" value="1"/>
</dbReference>
<dbReference type="SMART" id="SM00248">
    <property type="entry name" value="ANK"/>
    <property type="match status" value="4"/>
</dbReference>